<comment type="caution">
    <text evidence="3">The sequence shown here is derived from an EMBL/GenBank/DDBJ whole genome shotgun (WGS) entry which is preliminary data.</text>
</comment>
<dbReference type="AlphaFoldDB" id="A0ABD0LXM2"/>
<dbReference type="SMART" id="SM00268">
    <property type="entry name" value="ACTIN"/>
    <property type="match status" value="1"/>
</dbReference>
<dbReference type="Pfam" id="PF00022">
    <property type="entry name" value="Actin"/>
    <property type="match status" value="1"/>
</dbReference>
<gene>
    <name evidence="3" type="ORF">BaRGS_00004461</name>
</gene>
<proteinExistence type="inferred from homology"/>
<evidence type="ECO:0000313" key="3">
    <source>
        <dbReference type="EMBL" id="KAK7504157.1"/>
    </source>
</evidence>
<dbReference type="Gene3D" id="3.30.420.40">
    <property type="match status" value="2"/>
</dbReference>
<dbReference type="InterPro" id="IPR004000">
    <property type="entry name" value="Actin"/>
</dbReference>
<keyword evidence="4" id="KW-1185">Reference proteome</keyword>
<dbReference type="InterPro" id="IPR043129">
    <property type="entry name" value="ATPase_NBD"/>
</dbReference>
<dbReference type="PANTHER" id="PTHR11937">
    <property type="entry name" value="ACTIN"/>
    <property type="match status" value="1"/>
</dbReference>
<reference evidence="3 4" key="1">
    <citation type="journal article" date="2023" name="Sci. Data">
        <title>Genome assembly of the Korean intertidal mud-creeper Batillaria attramentaria.</title>
        <authorList>
            <person name="Patra A.K."/>
            <person name="Ho P.T."/>
            <person name="Jun S."/>
            <person name="Lee S.J."/>
            <person name="Kim Y."/>
            <person name="Won Y.J."/>
        </authorList>
    </citation>
    <scope>NUCLEOTIDE SEQUENCE [LARGE SCALE GENOMIC DNA]</scope>
    <source>
        <strain evidence="3">Wonlab-2016</strain>
    </source>
</reference>
<sequence>MPLFEGLSYSDDKNVYIIDLGSAYTKCGLAGETGPRCIIPSTVKNTRTGQVSRIWDYNSTAELHENLKELLSVLIFRYLLMSPKDKRVVVVESLLCPSEFRDCLAKVLFRHFEVGSVLFAPGHVLSLLTLGSACGLVMDVGYRETLVIPVYEGIPILKAWQAIPIAGKAIHRHGRIKSQLLENAVVKTAEHQDQPVATVPESLTEEILEDIKVRCCFVTEYSRGQAIQDVTLRGASASKLPKLPPAVEYPLDGSRIVSVSGKIREHTCETLFEQDDDGHSVAALILDSLMQCPVDTRRELSENIVITGGSAMIPGFFHRLKRELDASAAKPPYRDALGTKGFKFLKPPARENYTAWLGGAMVGALETLPSKSLSRDAYLQRGRLPDWCCLDQDMWADDHAVLRR</sequence>
<evidence type="ECO:0000313" key="4">
    <source>
        <dbReference type="Proteomes" id="UP001519460"/>
    </source>
</evidence>
<dbReference type="EMBL" id="JACVVK020000016">
    <property type="protein sequence ID" value="KAK7504157.1"/>
    <property type="molecule type" value="Genomic_DNA"/>
</dbReference>
<evidence type="ECO:0000256" key="2">
    <source>
        <dbReference type="RuleBase" id="RU000487"/>
    </source>
</evidence>
<comment type="similarity">
    <text evidence="2">Belongs to the actin family.</text>
</comment>
<comment type="function">
    <text evidence="1">Actins are highly conserved proteins that are involved in various types of cell motility and are ubiquitously expressed in all eukaryotic cells.</text>
</comment>
<dbReference type="Gene3D" id="3.90.640.10">
    <property type="entry name" value="Actin, Chain A, domain 4"/>
    <property type="match status" value="1"/>
</dbReference>
<protein>
    <recommendedName>
        <fullName evidence="5">Actin-related protein 10</fullName>
    </recommendedName>
</protein>
<evidence type="ECO:0008006" key="5">
    <source>
        <dbReference type="Google" id="ProtNLM"/>
    </source>
</evidence>
<dbReference type="SUPFAM" id="SSF53067">
    <property type="entry name" value="Actin-like ATPase domain"/>
    <property type="match status" value="2"/>
</dbReference>
<dbReference type="Proteomes" id="UP001519460">
    <property type="component" value="Unassembled WGS sequence"/>
</dbReference>
<accession>A0ABD0LXM2</accession>
<dbReference type="CDD" id="cd10207">
    <property type="entry name" value="ASKHA_NBD_Arp10"/>
    <property type="match status" value="1"/>
</dbReference>
<evidence type="ECO:0000256" key="1">
    <source>
        <dbReference type="ARBA" id="ARBA00003520"/>
    </source>
</evidence>
<organism evidence="3 4">
    <name type="scientific">Batillaria attramentaria</name>
    <dbReference type="NCBI Taxonomy" id="370345"/>
    <lineage>
        <taxon>Eukaryota</taxon>
        <taxon>Metazoa</taxon>
        <taxon>Spiralia</taxon>
        <taxon>Lophotrochozoa</taxon>
        <taxon>Mollusca</taxon>
        <taxon>Gastropoda</taxon>
        <taxon>Caenogastropoda</taxon>
        <taxon>Sorbeoconcha</taxon>
        <taxon>Cerithioidea</taxon>
        <taxon>Batillariidae</taxon>
        <taxon>Batillaria</taxon>
    </lineage>
</organism>
<name>A0ABD0LXM2_9CAEN</name>